<reference evidence="1 2" key="1">
    <citation type="submission" date="2020-12" db="EMBL/GenBank/DDBJ databases">
        <title>Streptomyces typhae sp. nov., a novel endophytic actinomycete isolated from the root of cattail pollen (Typha angustifolia L.).</title>
        <authorList>
            <person name="Peng C."/>
            <person name="Liu C."/>
        </authorList>
    </citation>
    <scope>NUCLEOTIDE SEQUENCE [LARGE SCALE GENOMIC DNA]</scope>
    <source>
        <strain evidence="1 2">JCM 4753</strain>
    </source>
</reference>
<dbReference type="RefSeq" id="WP_190114705.1">
    <property type="nucleotide sequence ID" value="NZ_BMVR01000002.1"/>
</dbReference>
<evidence type="ECO:0000313" key="2">
    <source>
        <dbReference type="Proteomes" id="UP000634780"/>
    </source>
</evidence>
<comment type="caution">
    <text evidence="1">The sequence shown here is derived from an EMBL/GenBank/DDBJ whole genome shotgun (WGS) entry which is preliminary data.</text>
</comment>
<organism evidence="1 2">
    <name type="scientific">Streptomyces flavofungini</name>
    <dbReference type="NCBI Taxonomy" id="68200"/>
    <lineage>
        <taxon>Bacteria</taxon>
        <taxon>Bacillati</taxon>
        <taxon>Actinomycetota</taxon>
        <taxon>Actinomycetes</taxon>
        <taxon>Kitasatosporales</taxon>
        <taxon>Streptomycetaceae</taxon>
        <taxon>Streptomyces</taxon>
    </lineage>
</organism>
<gene>
    <name evidence="1" type="ORF">JGB26_16460</name>
</gene>
<proteinExistence type="predicted"/>
<keyword evidence="2" id="KW-1185">Reference proteome</keyword>
<accession>A0ABS0X658</accession>
<dbReference type="EMBL" id="JAEKOZ010000009">
    <property type="protein sequence ID" value="MBJ3808687.1"/>
    <property type="molecule type" value="Genomic_DNA"/>
</dbReference>
<dbReference type="Proteomes" id="UP000634780">
    <property type="component" value="Unassembled WGS sequence"/>
</dbReference>
<protein>
    <submittedName>
        <fullName evidence="1">Uncharacterized protein</fullName>
    </submittedName>
</protein>
<name>A0ABS0X658_9ACTN</name>
<sequence length="58" mass="6692">MSGALSLGRRVYFQVLEALLEEEHFVERAIPFMREATRKETARLLISYENPVPDALRA</sequence>
<evidence type="ECO:0000313" key="1">
    <source>
        <dbReference type="EMBL" id="MBJ3808687.1"/>
    </source>
</evidence>